<dbReference type="Pfam" id="PF00583">
    <property type="entry name" value="Acetyltransf_1"/>
    <property type="match status" value="1"/>
</dbReference>
<dbReference type="InterPro" id="IPR000182">
    <property type="entry name" value="GNAT_dom"/>
</dbReference>
<dbReference type="SUPFAM" id="SSF55729">
    <property type="entry name" value="Acyl-CoA N-acyltransferases (Nat)"/>
    <property type="match status" value="1"/>
</dbReference>
<sequence>MRRICVATGDAGEHARNILNEPELMAHVFASPYLALQPDLCFVAELAGQPLGYVVAARDSVGFFRDWRRHWSPRFVHSHPAPTRRESLLRAGDADVQLRSLLHRPCSMLLPDTETYPSHLHVNVLAGARGRGVGAALLRVLFQALAEAGSPGVQLGVRATNASAHAFYRAMGMTRLSLDDGPAIRFARPLGR</sequence>
<evidence type="ECO:0000259" key="1">
    <source>
        <dbReference type="PROSITE" id="PS51186"/>
    </source>
</evidence>
<dbReference type="GO" id="GO:0016747">
    <property type="term" value="F:acyltransferase activity, transferring groups other than amino-acyl groups"/>
    <property type="evidence" value="ECO:0007669"/>
    <property type="project" value="InterPro"/>
</dbReference>
<dbReference type="Gene3D" id="3.40.630.30">
    <property type="match status" value="1"/>
</dbReference>
<protein>
    <submittedName>
        <fullName evidence="2">GNAT family N-acetyltransferase</fullName>
    </submittedName>
</protein>
<dbReference type="PROSITE" id="PS51186">
    <property type="entry name" value="GNAT"/>
    <property type="match status" value="1"/>
</dbReference>
<dbReference type="PANTHER" id="PTHR13170">
    <property type="entry name" value="O-GLCNACASE"/>
    <property type="match status" value="1"/>
</dbReference>
<name>A0A2T0GYJ7_ACTMO</name>
<dbReference type="AlphaFoldDB" id="A0A2T0GYJ7"/>
<organism evidence="2 3">
    <name type="scientific">Actinopolyspora mortivallis</name>
    <dbReference type="NCBI Taxonomy" id="33906"/>
    <lineage>
        <taxon>Bacteria</taxon>
        <taxon>Bacillati</taxon>
        <taxon>Actinomycetota</taxon>
        <taxon>Actinomycetes</taxon>
        <taxon>Actinopolysporales</taxon>
        <taxon>Actinopolysporaceae</taxon>
        <taxon>Actinopolyspora</taxon>
    </lineage>
</organism>
<feature type="domain" description="N-acetyltransferase" evidence="1">
    <location>
        <begin position="51"/>
        <end position="191"/>
    </location>
</feature>
<keyword evidence="3" id="KW-1185">Reference proteome</keyword>
<gene>
    <name evidence="2" type="ORF">CEP50_06885</name>
</gene>
<accession>A0A2T0GYJ7</accession>
<evidence type="ECO:0000313" key="3">
    <source>
        <dbReference type="Proteomes" id="UP000239352"/>
    </source>
</evidence>
<dbReference type="Proteomes" id="UP000239352">
    <property type="component" value="Unassembled WGS sequence"/>
</dbReference>
<evidence type="ECO:0000313" key="2">
    <source>
        <dbReference type="EMBL" id="PRW64167.1"/>
    </source>
</evidence>
<dbReference type="EMBL" id="PVSR01000006">
    <property type="protein sequence ID" value="PRW64167.1"/>
    <property type="molecule type" value="Genomic_DNA"/>
</dbReference>
<dbReference type="STRING" id="1050202.GCA_000384035_02453"/>
<comment type="caution">
    <text evidence="2">The sequence shown here is derived from an EMBL/GenBank/DDBJ whole genome shotgun (WGS) entry which is preliminary data.</text>
</comment>
<dbReference type="InParanoid" id="A0A2T0GYJ7"/>
<dbReference type="InterPro" id="IPR016181">
    <property type="entry name" value="Acyl_CoA_acyltransferase"/>
</dbReference>
<keyword evidence="2" id="KW-0808">Transferase</keyword>
<dbReference type="InterPro" id="IPR051822">
    <property type="entry name" value="Glycosyl_Hydrolase_84"/>
</dbReference>
<proteinExistence type="predicted"/>
<reference evidence="2 3" key="1">
    <citation type="submission" date="2018-03" db="EMBL/GenBank/DDBJ databases">
        <title>Actinopolyspora mortivallis from Sahara, screening for active biomolecules.</title>
        <authorList>
            <person name="Selama O."/>
            <person name="Wellington E.M.H."/>
            <person name="Hacene H."/>
        </authorList>
    </citation>
    <scope>NUCLEOTIDE SEQUENCE [LARGE SCALE GENOMIC DNA]</scope>
    <source>
        <strain evidence="2 3">M5A</strain>
    </source>
</reference>
<dbReference type="RefSeq" id="WP_106113134.1">
    <property type="nucleotide sequence ID" value="NZ_PVSR01000006.1"/>
</dbReference>
<dbReference type="PANTHER" id="PTHR13170:SF16">
    <property type="entry name" value="PROTEIN O-GLCNACASE"/>
    <property type="match status" value="1"/>
</dbReference>